<reference evidence="2 3" key="1">
    <citation type="journal article" date="2012" name="Genome Biol.">
        <title>Sequencing three crocodilian genomes to illuminate the evolution of archosaurs and amniotes.</title>
        <authorList>
            <person name="St John J.A."/>
            <person name="Braun E.L."/>
            <person name="Isberg S.R."/>
            <person name="Miles L.G."/>
            <person name="Chong A.Y."/>
            <person name="Gongora J."/>
            <person name="Dalzell P."/>
            <person name="Moran C."/>
            <person name="Bed'hom B."/>
            <person name="Abzhanov A."/>
            <person name="Burgess S.C."/>
            <person name="Cooksey A.M."/>
            <person name="Castoe T.A."/>
            <person name="Crawford N.G."/>
            <person name="Densmore L.D."/>
            <person name="Drew J.C."/>
            <person name="Edwards S.V."/>
            <person name="Faircloth B.C."/>
            <person name="Fujita M.K."/>
            <person name="Greenwold M.J."/>
            <person name="Hoffmann F.G."/>
            <person name="Howard J.M."/>
            <person name="Iguchi T."/>
            <person name="Janes D.E."/>
            <person name="Khan S.Y."/>
            <person name="Kohno S."/>
            <person name="de Koning A.J."/>
            <person name="Lance S.L."/>
            <person name="McCarthy F.M."/>
            <person name="McCormack J.E."/>
            <person name="Merchant M.E."/>
            <person name="Peterson D.G."/>
            <person name="Pollock D.D."/>
            <person name="Pourmand N."/>
            <person name="Raney B.J."/>
            <person name="Roessler K.A."/>
            <person name="Sanford J.R."/>
            <person name="Sawyer R.H."/>
            <person name="Schmidt C.J."/>
            <person name="Triplett E.W."/>
            <person name="Tuberville T.D."/>
            <person name="Venegas-Anaya M."/>
            <person name="Howard J.T."/>
            <person name="Jarvis E.D."/>
            <person name="Guillette L.J.Jr."/>
            <person name="Glenn T.C."/>
            <person name="Green R.E."/>
            <person name="Ray D.A."/>
        </authorList>
    </citation>
    <scope>NUCLEOTIDE SEQUENCE [LARGE SCALE GENOMIC DNA]</scope>
    <source>
        <strain evidence="2">KSC_2009_1</strain>
    </source>
</reference>
<feature type="compositionally biased region" description="Polar residues" evidence="1">
    <location>
        <begin position="75"/>
        <end position="87"/>
    </location>
</feature>
<accession>A0A151P813</accession>
<dbReference type="EMBL" id="AKHW03000629">
    <property type="protein sequence ID" value="KYO45164.1"/>
    <property type="molecule type" value="Genomic_DNA"/>
</dbReference>
<sequence>MVQHGPVYQVPDAGHYPCNFPATIAIRRPHQAVLPLLLSPADLEAAEEATDSSIGSCGSSAVSHRLPALADSASPVKSQSSVPNGQDQAEGIMEEVNVMVRYE</sequence>
<protein>
    <submittedName>
        <fullName evidence="2">Uncharacterized protein</fullName>
    </submittedName>
</protein>
<dbReference type="Proteomes" id="UP000050525">
    <property type="component" value="Unassembled WGS sequence"/>
</dbReference>
<evidence type="ECO:0000313" key="2">
    <source>
        <dbReference type="EMBL" id="KYO45164.1"/>
    </source>
</evidence>
<organism evidence="2 3">
    <name type="scientific">Alligator mississippiensis</name>
    <name type="common">American alligator</name>
    <dbReference type="NCBI Taxonomy" id="8496"/>
    <lineage>
        <taxon>Eukaryota</taxon>
        <taxon>Metazoa</taxon>
        <taxon>Chordata</taxon>
        <taxon>Craniata</taxon>
        <taxon>Vertebrata</taxon>
        <taxon>Euteleostomi</taxon>
        <taxon>Archelosauria</taxon>
        <taxon>Archosauria</taxon>
        <taxon>Crocodylia</taxon>
        <taxon>Alligatoridae</taxon>
        <taxon>Alligatorinae</taxon>
        <taxon>Alligator</taxon>
    </lineage>
</organism>
<feature type="region of interest" description="Disordered" evidence="1">
    <location>
        <begin position="68"/>
        <end position="90"/>
    </location>
</feature>
<proteinExistence type="predicted"/>
<name>A0A151P813_ALLMI</name>
<gene>
    <name evidence="2" type="ORF">Y1Q_0014633</name>
</gene>
<dbReference type="AlphaFoldDB" id="A0A151P813"/>
<comment type="caution">
    <text evidence="2">The sequence shown here is derived from an EMBL/GenBank/DDBJ whole genome shotgun (WGS) entry which is preliminary data.</text>
</comment>
<evidence type="ECO:0000313" key="3">
    <source>
        <dbReference type="Proteomes" id="UP000050525"/>
    </source>
</evidence>
<keyword evidence="3" id="KW-1185">Reference proteome</keyword>
<evidence type="ECO:0000256" key="1">
    <source>
        <dbReference type="SAM" id="MobiDB-lite"/>
    </source>
</evidence>